<dbReference type="RefSeq" id="WP_009450974.1">
    <property type="nucleotide sequence ID" value="NZ_AMSI01000009.1"/>
</dbReference>
<dbReference type="SMART" id="SM01006">
    <property type="entry name" value="AlcB"/>
    <property type="match status" value="1"/>
</dbReference>
<dbReference type="Gene3D" id="3.40.630.30">
    <property type="match status" value="1"/>
</dbReference>
<keyword evidence="2" id="KW-0046">Antibiotic resistance</keyword>
<dbReference type="PROSITE" id="PS51186">
    <property type="entry name" value="GNAT"/>
    <property type="match status" value="1"/>
</dbReference>
<dbReference type="SUPFAM" id="SSF55729">
    <property type="entry name" value="Acyl-CoA N-acyltransferases (Nat)"/>
    <property type="match status" value="1"/>
</dbReference>
<dbReference type="PANTHER" id="PTHR31438:SF1">
    <property type="entry name" value="LYSINE N-ACYLTRANSFERASE C17G9.06C-RELATED"/>
    <property type="match status" value="1"/>
</dbReference>
<dbReference type="GO" id="GO:0016410">
    <property type="term" value="F:N-acyltransferase activity"/>
    <property type="evidence" value="ECO:0007669"/>
    <property type="project" value="TreeGrafter"/>
</dbReference>
<dbReference type="InterPro" id="IPR016181">
    <property type="entry name" value="Acyl_CoA_acyltransferase"/>
</dbReference>
<dbReference type="InterPro" id="IPR019432">
    <property type="entry name" value="Acyltransferase_MbtK/IucB-like"/>
</dbReference>
<reference evidence="4 5" key="1">
    <citation type="journal article" date="2012" name="J. Bacteriol.">
        <title>Genome Sequence of Nitratireductor indicus Type Strain C115.</title>
        <authorList>
            <person name="Lai Q."/>
            <person name="Li G."/>
            <person name="Yu Z."/>
            <person name="Shao Z."/>
        </authorList>
    </citation>
    <scope>NUCLEOTIDE SEQUENCE [LARGE SCALE GENOMIC DNA]</scope>
    <source>
        <strain evidence="4 5">C115</strain>
    </source>
</reference>
<dbReference type="PATRIC" id="fig|1231190.3.peg.2906"/>
<organism evidence="4 5">
    <name type="scientific">Nitratireductor indicus C115</name>
    <dbReference type="NCBI Taxonomy" id="1231190"/>
    <lineage>
        <taxon>Bacteria</taxon>
        <taxon>Pseudomonadati</taxon>
        <taxon>Pseudomonadota</taxon>
        <taxon>Alphaproteobacteria</taxon>
        <taxon>Hyphomicrobiales</taxon>
        <taxon>Phyllobacteriaceae</taxon>
        <taxon>Nitratireductor</taxon>
    </lineage>
</organism>
<dbReference type="GO" id="GO:0046677">
    <property type="term" value="P:response to antibiotic"/>
    <property type="evidence" value="ECO:0007669"/>
    <property type="project" value="UniProtKB-KW"/>
</dbReference>
<keyword evidence="4" id="KW-0808">Transferase</keyword>
<accession>K2N2U0</accession>
<sequence>MPNEAGQIGFTPVTAGHYPLLLDWLHRPHVRDWWGEPETELGHIRAMVEGRDTTRPFIIELDGRPIGYIQYWFLADNKDPELVEASPWLAELPDDAVGVDLTIGEAGLLSRGIGSRAVSQMVRRLLEQGHATILIDPDIENHRAVQAYRKAGFQPVPHLEGRTKGVLIMQYDKKNETNT</sequence>
<dbReference type="GO" id="GO:0019290">
    <property type="term" value="P:siderophore biosynthetic process"/>
    <property type="evidence" value="ECO:0007669"/>
    <property type="project" value="InterPro"/>
</dbReference>
<evidence type="ECO:0000256" key="2">
    <source>
        <dbReference type="ARBA" id="ARBA00023251"/>
    </source>
</evidence>
<dbReference type="InterPro" id="IPR000182">
    <property type="entry name" value="GNAT_dom"/>
</dbReference>
<dbReference type="PANTHER" id="PTHR31438">
    <property type="entry name" value="LYSINE N-ACYLTRANSFERASE C17G9.06C-RELATED"/>
    <property type="match status" value="1"/>
</dbReference>
<evidence type="ECO:0000256" key="1">
    <source>
        <dbReference type="ARBA" id="ARBA00004924"/>
    </source>
</evidence>
<evidence type="ECO:0000313" key="4">
    <source>
        <dbReference type="EMBL" id="EKF41733.1"/>
    </source>
</evidence>
<dbReference type="AlphaFoldDB" id="K2N2U0"/>
<proteinExistence type="predicted"/>
<dbReference type="EMBL" id="AMSI01000009">
    <property type="protein sequence ID" value="EKF41733.1"/>
    <property type="molecule type" value="Genomic_DNA"/>
</dbReference>
<dbReference type="STRING" id="721133.SAMN05216176_109149"/>
<name>K2N2U0_9HYPH</name>
<evidence type="ECO:0000313" key="5">
    <source>
        <dbReference type="Proteomes" id="UP000007374"/>
    </source>
</evidence>
<dbReference type="eggNOG" id="COG1670">
    <property type="taxonomic scope" value="Bacteria"/>
</dbReference>
<evidence type="ECO:0000259" key="3">
    <source>
        <dbReference type="PROSITE" id="PS51186"/>
    </source>
</evidence>
<dbReference type="Proteomes" id="UP000007374">
    <property type="component" value="Unassembled WGS sequence"/>
</dbReference>
<dbReference type="OrthoDB" id="9814648at2"/>
<gene>
    <name evidence="4" type="ORF">NA8A_13989</name>
</gene>
<feature type="domain" description="N-acetyltransferase" evidence="3">
    <location>
        <begin position="8"/>
        <end position="174"/>
    </location>
</feature>
<comment type="caution">
    <text evidence="4">The sequence shown here is derived from an EMBL/GenBank/DDBJ whole genome shotgun (WGS) entry which is preliminary data.</text>
</comment>
<keyword evidence="5" id="KW-1185">Reference proteome</keyword>
<protein>
    <submittedName>
        <fullName evidence="4">N-acetyltransferase GCN5</fullName>
    </submittedName>
</protein>
<comment type="pathway">
    <text evidence="1">Siderophore biosynthesis.</text>
</comment>
<dbReference type="Pfam" id="PF13523">
    <property type="entry name" value="Acetyltransf_8"/>
    <property type="match status" value="1"/>
</dbReference>